<dbReference type="InterPro" id="IPR001915">
    <property type="entry name" value="Peptidase_M48"/>
</dbReference>
<keyword evidence="2" id="KW-0479">Metal-binding</keyword>
<name>A0ABZ3HAH1_9BACT</name>
<feature type="domain" description="Peptidase M48" evidence="8">
    <location>
        <begin position="59"/>
        <end position="241"/>
    </location>
</feature>
<dbReference type="RefSeq" id="WP_345972947.1">
    <property type="nucleotide sequence ID" value="NZ_CP147920.1"/>
</dbReference>
<evidence type="ECO:0000256" key="5">
    <source>
        <dbReference type="ARBA" id="ARBA00023049"/>
    </source>
</evidence>
<feature type="signal peptide" evidence="7">
    <location>
        <begin position="1"/>
        <end position="20"/>
    </location>
</feature>
<evidence type="ECO:0000256" key="4">
    <source>
        <dbReference type="ARBA" id="ARBA00022833"/>
    </source>
</evidence>
<dbReference type="PANTHER" id="PTHR22726">
    <property type="entry name" value="METALLOENDOPEPTIDASE OMA1"/>
    <property type="match status" value="1"/>
</dbReference>
<evidence type="ECO:0000256" key="2">
    <source>
        <dbReference type="ARBA" id="ARBA00022723"/>
    </source>
</evidence>
<organism evidence="9 10">
    <name type="scientific">Sulfurimonas diazotrophicus</name>
    <dbReference type="NCBI Taxonomy" id="3131939"/>
    <lineage>
        <taxon>Bacteria</taxon>
        <taxon>Pseudomonadati</taxon>
        <taxon>Campylobacterota</taxon>
        <taxon>Epsilonproteobacteria</taxon>
        <taxon>Campylobacterales</taxon>
        <taxon>Sulfurimonadaceae</taxon>
        <taxon>Sulfurimonas</taxon>
    </lineage>
</organism>
<keyword evidence="1 6" id="KW-0645">Protease</keyword>
<dbReference type="PANTHER" id="PTHR22726:SF1">
    <property type="entry name" value="METALLOENDOPEPTIDASE OMA1, MITOCHONDRIAL"/>
    <property type="match status" value="1"/>
</dbReference>
<reference evidence="9 10" key="1">
    <citation type="submission" date="2024-03" db="EMBL/GenBank/DDBJ databases">
        <title>Sulfurimonas sp. HSL3-1.</title>
        <authorList>
            <person name="Wang S."/>
        </authorList>
    </citation>
    <scope>NUCLEOTIDE SEQUENCE [LARGE SCALE GENOMIC DNA]</scope>
    <source>
        <strain evidence="9 10">HSL3-1</strain>
    </source>
</reference>
<evidence type="ECO:0000256" key="3">
    <source>
        <dbReference type="ARBA" id="ARBA00022801"/>
    </source>
</evidence>
<evidence type="ECO:0000256" key="7">
    <source>
        <dbReference type="SAM" id="SignalP"/>
    </source>
</evidence>
<keyword evidence="10" id="KW-1185">Reference proteome</keyword>
<proteinExistence type="inferred from homology"/>
<comment type="similarity">
    <text evidence="6">Belongs to the peptidase M48 family.</text>
</comment>
<protein>
    <submittedName>
        <fullName evidence="9">M48 family metallopeptidase</fullName>
    </submittedName>
</protein>
<keyword evidence="4 6" id="KW-0862">Zinc</keyword>
<dbReference type="InterPro" id="IPR051156">
    <property type="entry name" value="Mito/Outer_Membr_Metalloprot"/>
</dbReference>
<feature type="chain" id="PRO_5045624760" evidence="7">
    <location>
        <begin position="21"/>
        <end position="250"/>
    </location>
</feature>
<comment type="cofactor">
    <cofactor evidence="6">
        <name>Zn(2+)</name>
        <dbReference type="ChEBI" id="CHEBI:29105"/>
    </cofactor>
    <text evidence="6">Binds 1 zinc ion per subunit.</text>
</comment>
<accession>A0ABZ3HAH1</accession>
<evidence type="ECO:0000313" key="10">
    <source>
        <dbReference type="Proteomes" id="UP001447842"/>
    </source>
</evidence>
<evidence type="ECO:0000256" key="6">
    <source>
        <dbReference type="RuleBase" id="RU003983"/>
    </source>
</evidence>
<dbReference type="Gene3D" id="3.30.2010.10">
    <property type="entry name" value="Metalloproteases ('zincins'), catalytic domain"/>
    <property type="match status" value="1"/>
</dbReference>
<gene>
    <name evidence="9" type="ORF">WCY31_02090</name>
</gene>
<dbReference type="Proteomes" id="UP001447842">
    <property type="component" value="Chromosome"/>
</dbReference>
<dbReference type="PROSITE" id="PS51257">
    <property type="entry name" value="PROKAR_LIPOPROTEIN"/>
    <property type="match status" value="1"/>
</dbReference>
<dbReference type="Pfam" id="PF01435">
    <property type="entry name" value="Peptidase_M48"/>
    <property type="match status" value="1"/>
</dbReference>
<keyword evidence="5 6" id="KW-0482">Metalloprotease</keyword>
<dbReference type="CDD" id="cd07331">
    <property type="entry name" value="M48C_Oma1_like"/>
    <property type="match status" value="1"/>
</dbReference>
<evidence type="ECO:0000313" key="9">
    <source>
        <dbReference type="EMBL" id="XAU15498.1"/>
    </source>
</evidence>
<keyword evidence="7" id="KW-0732">Signal</keyword>
<sequence>MKRLATAVMLMLMIAGCAKTPVTGRTQLILISNEQEVALGLSESEKLKKSAKLSTNSAQVARVRRIGERIAAVSGRDDFQWEFNVIESDTLNAFCLPGGKVYFYTGLLKLTENDDQIATVMGHEIAHALARHGAERMSMQMVSNAGAQLLGAALEIPAQYQGLYNQAYGLSTQLGVLLPYSRKHESEADQIGIYLMWKAGFDPHQAVRFWERMQAASGGKKPPEFLSTHPSDQSRIDAINAFIKKLPAQR</sequence>
<keyword evidence="3 6" id="KW-0378">Hydrolase</keyword>
<evidence type="ECO:0000256" key="1">
    <source>
        <dbReference type="ARBA" id="ARBA00022670"/>
    </source>
</evidence>
<evidence type="ECO:0000259" key="8">
    <source>
        <dbReference type="Pfam" id="PF01435"/>
    </source>
</evidence>
<dbReference type="EMBL" id="CP147920">
    <property type="protein sequence ID" value="XAU15498.1"/>
    <property type="molecule type" value="Genomic_DNA"/>
</dbReference>